<dbReference type="GO" id="GO:0045893">
    <property type="term" value="P:positive regulation of DNA-templated transcription"/>
    <property type="evidence" value="ECO:0007669"/>
    <property type="project" value="TreeGrafter"/>
</dbReference>
<gene>
    <name evidence="7" type="ORF">PACLA_8A041763</name>
</gene>
<evidence type="ECO:0000256" key="2">
    <source>
        <dbReference type="ARBA" id="ARBA00022723"/>
    </source>
</evidence>
<dbReference type="PANTHER" id="PTHR46174">
    <property type="entry name" value="CXXC-TYPE ZINC FINGER PROTEIN 1"/>
    <property type="match status" value="1"/>
</dbReference>
<comment type="subcellular location">
    <subcellularLocation>
        <location evidence="1">Nucleus</location>
    </subcellularLocation>
</comment>
<evidence type="ECO:0000256" key="3">
    <source>
        <dbReference type="ARBA" id="ARBA00022771"/>
    </source>
</evidence>
<dbReference type="PROSITE" id="PS01359">
    <property type="entry name" value="ZF_PHD_1"/>
    <property type="match status" value="1"/>
</dbReference>
<keyword evidence="4" id="KW-0862">Zinc</keyword>
<evidence type="ECO:0000256" key="6">
    <source>
        <dbReference type="SAM" id="MobiDB-lite"/>
    </source>
</evidence>
<sequence>MRKRSIVRKRTKFKAKRRLDNKRIDYAKLQELILKAPHENLPLTLKENGFYFSIAKNYFNKDTPTTKEVKKIYNVWSKNFGNVRVNVQQKNVRLADYIVTPYIKRKKVPSLSDVLYCVCRTPDDGRLYVFCENCLNWFHPDCVGITSEEAKRVPDYFCPDCSRDKGMNSSGKVRSSRDSDPLEQGYSPTTETSLNAEQIDGTIENEEPVPLGYSFTSRDTDDKSSPNLSEEASEENFPDATSFETEADVDHVDHDVDDVDVNTNDNDTRDKSVSFSKETLDCIVGEDANVNSTFFETEIPQTTCFILSNDEWARLTPVENKNGRRKFPKVWTDIFMKHIKESNPYCCFAFKENRVKGRRSLRRSTLYFQGKGICRHPGCGVEIELSINAGADEDIKKVTVRYSANVYHDTSYLTSRHVSGERRKILYEKLQHVNPSTYHHEKLSEMQSDVYASGNRDSSTANVDVLRKIKSEMGNTSCEDRNVVLSILHQKTKFEEATEKNVQNKKNCSFGPKLA</sequence>
<name>A0A6S7GMZ7_PARCT</name>
<organism evidence="7 8">
    <name type="scientific">Paramuricea clavata</name>
    <name type="common">Red gorgonian</name>
    <name type="synonym">Violescent sea-whip</name>
    <dbReference type="NCBI Taxonomy" id="317549"/>
    <lineage>
        <taxon>Eukaryota</taxon>
        <taxon>Metazoa</taxon>
        <taxon>Cnidaria</taxon>
        <taxon>Anthozoa</taxon>
        <taxon>Octocorallia</taxon>
        <taxon>Malacalcyonacea</taxon>
        <taxon>Plexauridae</taxon>
        <taxon>Paramuricea</taxon>
    </lineage>
</organism>
<reference evidence="7" key="1">
    <citation type="submission" date="2020-04" db="EMBL/GenBank/DDBJ databases">
        <authorList>
            <person name="Alioto T."/>
            <person name="Alioto T."/>
            <person name="Gomez Garrido J."/>
        </authorList>
    </citation>
    <scope>NUCLEOTIDE SEQUENCE</scope>
    <source>
        <strain evidence="7">A484AB</strain>
    </source>
</reference>
<dbReference type="InterPro" id="IPR011011">
    <property type="entry name" value="Znf_FYVE_PHD"/>
</dbReference>
<dbReference type="SMART" id="SM00249">
    <property type="entry name" value="PHD"/>
    <property type="match status" value="1"/>
</dbReference>
<dbReference type="PROSITE" id="PS50016">
    <property type="entry name" value="ZF_PHD_2"/>
    <property type="match status" value="1"/>
</dbReference>
<accession>A0A6S7GMZ7</accession>
<dbReference type="OrthoDB" id="5983789at2759"/>
<dbReference type="AlphaFoldDB" id="A0A6S7GMZ7"/>
<dbReference type="PANTHER" id="PTHR46174:SF1">
    <property type="entry name" value="CXXC-TYPE ZINC FINGER PROTEIN 1"/>
    <property type="match status" value="1"/>
</dbReference>
<comment type="caution">
    <text evidence="7">The sequence shown here is derived from an EMBL/GenBank/DDBJ whole genome shotgun (WGS) entry which is preliminary data.</text>
</comment>
<protein>
    <submittedName>
        <fullName evidence="7">KDa in NOF-FB transposable element</fullName>
    </submittedName>
</protein>
<dbReference type="InterPro" id="IPR001965">
    <property type="entry name" value="Znf_PHD"/>
</dbReference>
<dbReference type="Pfam" id="PF00628">
    <property type="entry name" value="PHD"/>
    <property type="match status" value="1"/>
</dbReference>
<dbReference type="InterPro" id="IPR019787">
    <property type="entry name" value="Znf_PHD-finger"/>
</dbReference>
<keyword evidence="5" id="KW-0539">Nucleus</keyword>
<dbReference type="SUPFAM" id="SSF57903">
    <property type="entry name" value="FYVE/PHD zinc finger"/>
    <property type="match status" value="1"/>
</dbReference>
<dbReference type="InterPro" id="IPR037869">
    <property type="entry name" value="Spp1/CFP1"/>
</dbReference>
<feature type="region of interest" description="Disordered" evidence="6">
    <location>
        <begin position="166"/>
        <end position="240"/>
    </location>
</feature>
<dbReference type="Gene3D" id="3.30.40.10">
    <property type="entry name" value="Zinc/RING finger domain, C3HC4 (zinc finger)"/>
    <property type="match status" value="1"/>
</dbReference>
<evidence type="ECO:0000313" key="7">
    <source>
        <dbReference type="EMBL" id="CAB3993045.1"/>
    </source>
</evidence>
<dbReference type="InterPro" id="IPR013083">
    <property type="entry name" value="Znf_RING/FYVE/PHD"/>
</dbReference>
<evidence type="ECO:0000256" key="4">
    <source>
        <dbReference type="ARBA" id="ARBA00022833"/>
    </source>
</evidence>
<evidence type="ECO:0000256" key="1">
    <source>
        <dbReference type="ARBA" id="ARBA00004123"/>
    </source>
</evidence>
<dbReference type="GO" id="GO:0008270">
    <property type="term" value="F:zinc ion binding"/>
    <property type="evidence" value="ECO:0007669"/>
    <property type="project" value="UniProtKB-KW"/>
</dbReference>
<proteinExistence type="predicted"/>
<evidence type="ECO:0000256" key="5">
    <source>
        <dbReference type="ARBA" id="ARBA00023242"/>
    </source>
</evidence>
<dbReference type="Proteomes" id="UP001152795">
    <property type="component" value="Unassembled WGS sequence"/>
</dbReference>
<evidence type="ECO:0000313" key="8">
    <source>
        <dbReference type="Proteomes" id="UP001152795"/>
    </source>
</evidence>
<keyword evidence="8" id="KW-1185">Reference proteome</keyword>
<dbReference type="GO" id="GO:0048188">
    <property type="term" value="C:Set1C/COMPASS complex"/>
    <property type="evidence" value="ECO:0007669"/>
    <property type="project" value="InterPro"/>
</dbReference>
<keyword evidence="2" id="KW-0479">Metal-binding</keyword>
<keyword evidence="3" id="KW-0863">Zinc-finger</keyword>
<dbReference type="InterPro" id="IPR019786">
    <property type="entry name" value="Zinc_finger_PHD-type_CS"/>
</dbReference>
<dbReference type="EMBL" id="CACRXK020002172">
    <property type="protein sequence ID" value="CAB3993045.1"/>
    <property type="molecule type" value="Genomic_DNA"/>
</dbReference>
<feature type="compositionally biased region" description="Polar residues" evidence="6">
    <location>
        <begin position="186"/>
        <end position="196"/>
    </location>
</feature>